<dbReference type="Gene3D" id="2.60.120.260">
    <property type="entry name" value="Galactose-binding domain-like"/>
    <property type="match status" value="1"/>
</dbReference>
<evidence type="ECO:0000256" key="1">
    <source>
        <dbReference type="ARBA" id="ARBA00001412"/>
    </source>
</evidence>
<comment type="caution">
    <text evidence="11">The sequence shown here is derived from an EMBL/GenBank/DDBJ whole genome shotgun (WGS) entry which is preliminary data.</text>
</comment>
<name>A0A368UWM8_9BACT</name>
<dbReference type="GO" id="GO:0005990">
    <property type="term" value="P:lactose catabolic process"/>
    <property type="evidence" value="ECO:0007669"/>
    <property type="project" value="TreeGrafter"/>
</dbReference>
<proteinExistence type="inferred from homology"/>
<comment type="catalytic activity">
    <reaction evidence="1">
        <text>Hydrolysis of terminal non-reducing beta-D-galactose residues in beta-D-galactosides.</text>
        <dbReference type="EC" id="3.2.1.23"/>
    </reaction>
</comment>
<dbReference type="InterPro" id="IPR004199">
    <property type="entry name" value="B-gal_small/dom_5"/>
</dbReference>
<dbReference type="SUPFAM" id="SSF49785">
    <property type="entry name" value="Galactose-binding domain-like"/>
    <property type="match status" value="1"/>
</dbReference>
<dbReference type="SUPFAM" id="SSF49303">
    <property type="entry name" value="beta-Galactosidase/glucuronidase domain"/>
    <property type="match status" value="2"/>
</dbReference>
<dbReference type="FunFam" id="2.60.40.10:FF:000680">
    <property type="entry name" value="Beta-galactosidase"/>
    <property type="match status" value="1"/>
</dbReference>
<dbReference type="PRINTS" id="PR00132">
    <property type="entry name" value="GLHYDRLASE2"/>
</dbReference>
<dbReference type="InterPro" id="IPR017853">
    <property type="entry name" value="GH"/>
</dbReference>
<dbReference type="InterPro" id="IPR050347">
    <property type="entry name" value="Bact_Beta-galactosidase"/>
</dbReference>
<evidence type="ECO:0000313" key="11">
    <source>
        <dbReference type="EMBL" id="RCW33268.1"/>
    </source>
</evidence>
<dbReference type="GO" id="GO:0009341">
    <property type="term" value="C:beta-galactosidase complex"/>
    <property type="evidence" value="ECO:0007669"/>
    <property type="project" value="InterPro"/>
</dbReference>
<evidence type="ECO:0000256" key="8">
    <source>
        <dbReference type="ARBA" id="ARBA00023295"/>
    </source>
</evidence>
<gene>
    <name evidence="11" type="ORF">DFO77_11333</name>
</gene>
<evidence type="ECO:0000259" key="10">
    <source>
        <dbReference type="SMART" id="SM01038"/>
    </source>
</evidence>
<dbReference type="InterPro" id="IPR023232">
    <property type="entry name" value="Glyco_hydro_2_AS"/>
</dbReference>
<evidence type="ECO:0000256" key="3">
    <source>
        <dbReference type="ARBA" id="ARBA00007401"/>
    </source>
</evidence>
<dbReference type="InterPro" id="IPR032312">
    <property type="entry name" value="LacZ_4"/>
</dbReference>
<dbReference type="SUPFAM" id="SSF51445">
    <property type="entry name" value="(Trans)glycosidases"/>
    <property type="match status" value="1"/>
</dbReference>
<dbReference type="EC" id="3.2.1.23" evidence="5"/>
<dbReference type="InterPro" id="IPR011013">
    <property type="entry name" value="Gal_mutarotase_sf_dom"/>
</dbReference>
<dbReference type="PANTHER" id="PTHR46323">
    <property type="entry name" value="BETA-GALACTOSIDASE"/>
    <property type="match status" value="1"/>
</dbReference>
<dbReference type="GO" id="GO:0030246">
    <property type="term" value="F:carbohydrate binding"/>
    <property type="evidence" value="ECO:0007669"/>
    <property type="project" value="InterPro"/>
</dbReference>
<dbReference type="Pfam" id="PF02929">
    <property type="entry name" value="Bgal_small_N"/>
    <property type="match status" value="1"/>
</dbReference>
<feature type="domain" description="Beta galactosidase small chain/" evidence="10">
    <location>
        <begin position="775"/>
        <end position="1064"/>
    </location>
</feature>
<dbReference type="PANTHER" id="PTHR46323:SF2">
    <property type="entry name" value="BETA-GALACTOSIDASE"/>
    <property type="match status" value="1"/>
</dbReference>
<dbReference type="GO" id="GO:0004565">
    <property type="term" value="F:beta-galactosidase activity"/>
    <property type="evidence" value="ECO:0007669"/>
    <property type="project" value="UniProtKB-EC"/>
</dbReference>
<dbReference type="EMBL" id="QPIZ01000013">
    <property type="protein sequence ID" value="RCW33268.1"/>
    <property type="molecule type" value="Genomic_DNA"/>
</dbReference>
<evidence type="ECO:0000256" key="9">
    <source>
        <dbReference type="ARBA" id="ARBA00032230"/>
    </source>
</evidence>
<sequence length="1085" mass="123507">MRNSLLSILLFAFLGGVSYGQELPDWENPLVVERNKEPGRATFTSYPTAEEALEGGQSPFYKSLNGTWKFHFSKNPAERPSDFYEQSFDVSKWDNIQVPGNWEVEGFGIPIYVNHPYEFADARTPITELQNGPEPPRIPRDYNPVGSYRRTFEIPQDWDGRQVFIEFGAVKSAFYIWINGEKVGYSQGSKLPSEFDITSYVKAGKQNTVALEVYRWSDASYLECQDFWRISGIERDVAIYSQPKTRIRDFEVVSTLDDSYKTGELDLFVDVENHLSANQNITVAFEVAEDQGTVVAKESLVAVPKMSEVTVNLNAAIENVKAWSAEHPNLYHLTIQLIDEDGTVLEATSRKVGFRSVEIKRGQLLVNGVPVTLKGANLHEHHPETGHVMDEDMWMRDIELMKRNNFNAVRLAHYPQAERWYELCDQYGLYIVDEANIESHGLYYGENSLAKKPLWEKAHVERMTRMVERDKNHPSVIIWSMGNEAGNGVNFYAGYKAIKELDRSMRPVQYERTEVGSRFALDFEWNTDIIVPQYPDPATFEWFGKKLLDRPFIPSEYAHAMGNSMGNFQDYWDIINRYPQLQGGFIWDWVDQGIRSTDSEGNEIFAYGGDYGENMPSDGNFLLNGIVDSDRTPQPGLFEAKKAHEWVKFHALRLNQDVAKLLVENRYDFTNLRAFAFQAMVKADGKTLKTIDLPLLETPPHEGETVTFDISGVDVEPGTEYFLEMQVTTRKNKGVISRGHVVAREQIKLPWQAEIQKAVAAKATVEMEETNDAFVFETGDVQLSIGKETGTIVSYRFKKSNLLTAEGGPKPDFWRAPTDNDFGARMPQRNINWKKATRNQQTESVEMSSLENGEYQVTAIWNLPDVGTRFHTIYTIHGNGSVTLENKMEASDSEKSDLPRLGMVLTMPREFDQLTWFGRGKWENYVDRNVSSFIGLYTSDVADQMVPYERPQENGNKTGVRWAAVTNSKGVGLLAVSKEHPANGFEMTAMPYLTADFDAREGYEYGPVHEEQKHIAQVKERNLVRWNIDYGQRGVAGVNSWGAQPLKEYQIPATEDYSWSFTLIPVTENNTDYLTGKSKQISVAK</sequence>
<dbReference type="SUPFAM" id="SSF74650">
    <property type="entry name" value="Galactose mutarotase-like"/>
    <property type="match status" value="1"/>
</dbReference>
<organism evidence="11 12">
    <name type="scientific">Marinilabilia salmonicolor</name>
    <dbReference type="NCBI Taxonomy" id="989"/>
    <lineage>
        <taxon>Bacteria</taxon>
        <taxon>Pseudomonadati</taxon>
        <taxon>Bacteroidota</taxon>
        <taxon>Bacteroidia</taxon>
        <taxon>Marinilabiliales</taxon>
        <taxon>Marinilabiliaceae</taxon>
        <taxon>Marinilabilia</taxon>
    </lineage>
</organism>
<accession>A0A368UWM8</accession>
<dbReference type="Pfam" id="PF16353">
    <property type="entry name" value="LacZ_4"/>
    <property type="match status" value="1"/>
</dbReference>
<keyword evidence="12" id="KW-1185">Reference proteome</keyword>
<dbReference type="InterPro" id="IPR036156">
    <property type="entry name" value="Beta-gal/glucu_dom_sf"/>
</dbReference>
<dbReference type="Gene3D" id="2.60.40.10">
    <property type="entry name" value="Immunoglobulins"/>
    <property type="match status" value="2"/>
</dbReference>
<dbReference type="Pfam" id="PF02836">
    <property type="entry name" value="Glyco_hydro_2_C"/>
    <property type="match status" value="1"/>
</dbReference>
<keyword evidence="6" id="KW-0378">Hydrolase</keyword>
<dbReference type="InterPro" id="IPR014718">
    <property type="entry name" value="GH-type_carb-bd"/>
</dbReference>
<dbReference type="Gene3D" id="3.20.20.80">
    <property type="entry name" value="Glycosidases"/>
    <property type="match status" value="1"/>
</dbReference>
<dbReference type="Pfam" id="PF02837">
    <property type="entry name" value="Glyco_hydro_2_N"/>
    <property type="match status" value="1"/>
</dbReference>
<reference evidence="11 12" key="1">
    <citation type="submission" date="2018-07" db="EMBL/GenBank/DDBJ databases">
        <title>Freshwater and sediment microbial communities from various areas in North America, analyzing microbe dynamics in response to fracking.</title>
        <authorList>
            <person name="Lamendella R."/>
        </authorList>
    </citation>
    <scope>NUCLEOTIDE SEQUENCE [LARGE SCALE GENOMIC DNA]</scope>
    <source>
        <strain evidence="11 12">160A</strain>
    </source>
</reference>
<dbReference type="InterPro" id="IPR013783">
    <property type="entry name" value="Ig-like_fold"/>
</dbReference>
<protein>
    <recommendedName>
        <fullName evidence="5">beta-galactosidase</fullName>
        <ecNumber evidence="5">3.2.1.23</ecNumber>
    </recommendedName>
    <alternativeName>
        <fullName evidence="9">Lactase</fullName>
    </alternativeName>
</protein>
<dbReference type="FunFam" id="3.20.20.80:FF:000121">
    <property type="entry name" value="Beta-galactosidase"/>
    <property type="match status" value="1"/>
</dbReference>
<dbReference type="AlphaFoldDB" id="A0A368UWM8"/>
<comment type="similarity">
    <text evidence="3">Belongs to the glycosyl hydrolase 2 family.</text>
</comment>
<evidence type="ECO:0000256" key="5">
    <source>
        <dbReference type="ARBA" id="ARBA00012756"/>
    </source>
</evidence>
<dbReference type="Pfam" id="PF00703">
    <property type="entry name" value="Glyco_hydro_2"/>
    <property type="match status" value="1"/>
</dbReference>
<keyword evidence="7" id="KW-0106">Calcium</keyword>
<evidence type="ECO:0000256" key="6">
    <source>
        <dbReference type="ARBA" id="ARBA00022801"/>
    </source>
</evidence>
<dbReference type="InterPro" id="IPR006103">
    <property type="entry name" value="Glyco_hydro_2_cat"/>
</dbReference>
<evidence type="ECO:0000256" key="7">
    <source>
        <dbReference type="ARBA" id="ARBA00022837"/>
    </source>
</evidence>
<evidence type="ECO:0000313" key="12">
    <source>
        <dbReference type="Proteomes" id="UP000252733"/>
    </source>
</evidence>
<dbReference type="RefSeq" id="WP_114437164.1">
    <property type="nucleotide sequence ID" value="NZ_QPIZ01000013.1"/>
</dbReference>
<dbReference type="InterPro" id="IPR006104">
    <property type="entry name" value="Glyco_hydro_2_N"/>
</dbReference>
<dbReference type="InterPro" id="IPR006101">
    <property type="entry name" value="Glyco_hydro_2"/>
</dbReference>
<comment type="subunit">
    <text evidence="4">Monomer.</text>
</comment>
<dbReference type="Proteomes" id="UP000252733">
    <property type="component" value="Unassembled WGS sequence"/>
</dbReference>
<evidence type="ECO:0000256" key="2">
    <source>
        <dbReference type="ARBA" id="ARBA00001913"/>
    </source>
</evidence>
<dbReference type="Gene3D" id="2.70.98.10">
    <property type="match status" value="1"/>
</dbReference>
<dbReference type="InterPro" id="IPR006102">
    <property type="entry name" value="Ig-like_GH2"/>
</dbReference>
<comment type="cofactor">
    <cofactor evidence="2">
        <name>Ca(2+)</name>
        <dbReference type="ChEBI" id="CHEBI:29108"/>
    </cofactor>
</comment>
<dbReference type="InterPro" id="IPR008979">
    <property type="entry name" value="Galactose-bd-like_sf"/>
</dbReference>
<evidence type="ECO:0000256" key="4">
    <source>
        <dbReference type="ARBA" id="ARBA00011245"/>
    </source>
</evidence>
<keyword evidence="8" id="KW-0326">Glycosidase</keyword>
<dbReference type="SMART" id="SM01038">
    <property type="entry name" value="Bgal_small_N"/>
    <property type="match status" value="1"/>
</dbReference>
<dbReference type="PROSITE" id="PS00608">
    <property type="entry name" value="GLYCOSYL_HYDROL_F2_2"/>
    <property type="match status" value="1"/>
</dbReference>